<dbReference type="InterPro" id="IPR038694">
    <property type="entry name" value="DUF427_sf"/>
</dbReference>
<evidence type="ECO:0000313" key="2">
    <source>
        <dbReference type="EMBL" id="QLH07466.1"/>
    </source>
</evidence>
<dbReference type="PANTHER" id="PTHR34310:SF5">
    <property type="entry name" value="DUF427 DOMAIN PROTEIN (AFU_ORTHOLOGUE AFUA_3G02220)"/>
    <property type="match status" value="1"/>
</dbReference>
<reference evidence="2 3" key="1">
    <citation type="submission" date="2018-02" db="EMBL/GenBank/DDBJ databases">
        <title>Complete genome of Nitrosopumilus ureaphilus PS0.</title>
        <authorList>
            <person name="Qin W."/>
            <person name="Zheng Y."/>
            <person name="Stahl D.A."/>
        </authorList>
    </citation>
    <scope>NUCLEOTIDE SEQUENCE [LARGE SCALE GENOMIC DNA]</scope>
    <source>
        <strain evidence="2 3">PS0</strain>
    </source>
</reference>
<sequence>MKAVWNDVVLAESDDVITLEGNVYFPMDSLNKEYFEESKSTSLCIWKGKANYFSVNVNGEPNKNCAWYYPKPSFLAKKIKNRVAFWQDVQIIK</sequence>
<gene>
    <name evidence="2" type="ORF">C5F50_10585</name>
</gene>
<dbReference type="Pfam" id="PF04248">
    <property type="entry name" value="NTP_transf_9"/>
    <property type="match status" value="1"/>
</dbReference>
<dbReference type="PANTHER" id="PTHR34310">
    <property type="entry name" value="DUF427 DOMAIN PROTEIN (AFU_ORTHOLOGUE AFUA_3G02220)"/>
    <property type="match status" value="1"/>
</dbReference>
<name>A0A7D5M590_9ARCH</name>
<proteinExistence type="predicted"/>
<evidence type="ECO:0000313" key="3">
    <source>
        <dbReference type="Proteomes" id="UP000509478"/>
    </source>
</evidence>
<protein>
    <recommendedName>
        <fullName evidence="1">DUF427 domain-containing protein</fullName>
    </recommendedName>
</protein>
<dbReference type="SUPFAM" id="SSF111321">
    <property type="entry name" value="AF1104-like"/>
    <property type="match status" value="1"/>
</dbReference>
<dbReference type="OrthoDB" id="88627at2157"/>
<dbReference type="EMBL" id="CP026995">
    <property type="protein sequence ID" value="QLH07466.1"/>
    <property type="molecule type" value="Genomic_DNA"/>
</dbReference>
<dbReference type="RefSeq" id="WP_179371346.1">
    <property type="nucleotide sequence ID" value="NZ_CP026995.1"/>
</dbReference>
<dbReference type="KEGG" id="nue:C5F50_10585"/>
<accession>A0A7D5M590</accession>
<dbReference type="InterPro" id="IPR036075">
    <property type="entry name" value="ARMT-1-like_metal-bd_sf"/>
</dbReference>
<dbReference type="AlphaFoldDB" id="A0A7D5M590"/>
<dbReference type="Gene3D" id="2.170.150.40">
    <property type="entry name" value="Domain of unknown function (DUF427)"/>
    <property type="match status" value="1"/>
</dbReference>
<feature type="domain" description="DUF427" evidence="1">
    <location>
        <begin position="1"/>
        <end position="87"/>
    </location>
</feature>
<dbReference type="Proteomes" id="UP000509478">
    <property type="component" value="Chromosome"/>
</dbReference>
<evidence type="ECO:0000259" key="1">
    <source>
        <dbReference type="Pfam" id="PF04248"/>
    </source>
</evidence>
<dbReference type="GeneID" id="56068563"/>
<organism evidence="2 3">
    <name type="scientific">Nitrosopumilus ureiphilus</name>
    <dbReference type="NCBI Taxonomy" id="1470067"/>
    <lineage>
        <taxon>Archaea</taxon>
        <taxon>Nitrososphaerota</taxon>
        <taxon>Nitrososphaeria</taxon>
        <taxon>Nitrosopumilales</taxon>
        <taxon>Nitrosopumilaceae</taxon>
        <taxon>Nitrosopumilus</taxon>
    </lineage>
</organism>
<dbReference type="InterPro" id="IPR007361">
    <property type="entry name" value="DUF427"/>
</dbReference>
<keyword evidence="3" id="KW-1185">Reference proteome</keyword>